<dbReference type="EMBL" id="GBXM01046467">
    <property type="protein sequence ID" value="JAH62110.1"/>
    <property type="molecule type" value="Transcribed_RNA"/>
</dbReference>
<evidence type="ECO:0000313" key="1">
    <source>
        <dbReference type="EMBL" id="JAH62110.1"/>
    </source>
</evidence>
<name>A0A0E9UA98_ANGAN</name>
<sequence>MYTNIFNYMCILYFSKQPAVFFNKTQ</sequence>
<accession>A0A0E9UA98</accession>
<proteinExistence type="predicted"/>
<organism evidence="1">
    <name type="scientific">Anguilla anguilla</name>
    <name type="common">European freshwater eel</name>
    <name type="synonym">Muraena anguilla</name>
    <dbReference type="NCBI Taxonomy" id="7936"/>
    <lineage>
        <taxon>Eukaryota</taxon>
        <taxon>Metazoa</taxon>
        <taxon>Chordata</taxon>
        <taxon>Craniata</taxon>
        <taxon>Vertebrata</taxon>
        <taxon>Euteleostomi</taxon>
        <taxon>Actinopterygii</taxon>
        <taxon>Neopterygii</taxon>
        <taxon>Teleostei</taxon>
        <taxon>Anguilliformes</taxon>
        <taxon>Anguillidae</taxon>
        <taxon>Anguilla</taxon>
    </lineage>
</organism>
<reference evidence="1" key="1">
    <citation type="submission" date="2014-11" db="EMBL/GenBank/DDBJ databases">
        <authorList>
            <person name="Amaro Gonzalez C."/>
        </authorList>
    </citation>
    <scope>NUCLEOTIDE SEQUENCE</scope>
</reference>
<reference evidence="1" key="2">
    <citation type="journal article" date="2015" name="Fish Shellfish Immunol.">
        <title>Early steps in the European eel (Anguilla anguilla)-Vibrio vulnificus interaction in the gills: Role of the RtxA13 toxin.</title>
        <authorList>
            <person name="Callol A."/>
            <person name="Pajuelo D."/>
            <person name="Ebbesson L."/>
            <person name="Teles M."/>
            <person name="MacKenzie S."/>
            <person name="Amaro C."/>
        </authorList>
    </citation>
    <scope>NUCLEOTIDE SEQUENCE</scope>
</reference>
<protein>
    <submittedName>
        <fullName evidence="1">Uncharacterized protein</fullName>
    </submittedName>
</protein>
<dbReference type="AlphaFoldDB" id="A0A0E9UA98"/>